<dbReference type="PANTHER" id="PTHR30055">
    <property type="entry name" value="HTH-TYPE TRANSCRIPTIONAL REGULATOR RUTR"/>
    <property type="match status" value="1"/>
</dbReference>
<dbReference type="PRINTS" id="PR00455">
    <property type="entry name" value="HTHTETR"/>
</dbReference>
<evidence type="ECO:0000256" key="2">
    <source>
        <dbReference type="PROSITE-ProRule" id="PRU00335"/>
    </source>
</evidence>
<dbReference type="InterPro" id="IPR001647">
    <property type="entry name" value="HTH_TetR"/>
</dbReference>
<evidence type="ECO:0000259" key="3">
    <source>
        <dbReference type="PROSITE" id="PS50977"/>
    </source>
</evidence>
<keyword evidence="5" id="KW-1185">Reference proteome</keyword>
<dbReference type="SUPFAM" id="SSF46689">
    <property type="entry name" value="Homeodomain-like"/>
    <property type="match status" value="1"/>
</dbReference>
<dbReference type="Pfam" id="PF00440">
    <property type="entry name" value="TetR_N"/>
    <property type="match status" value="1"/>
</dbReference>
<evidence type="ECO:0000313" key="5">
    <source>
        <dbReference type="Proteomes" id="UP001500804"/>
    </source>
</evidence>
<dbReference type="InterPro" id="IPR009057">
    <property type="entry name" value="Homeodomain-like_sf"/>
</dbReference>
<proteinExistence type="predicted"/>
<keyword evidence="1 2" id="KW-0238">DNA-binding</keyword>
<name>A0ABP9N528_9PSEU</name>
<dbReference type="Gene3D" id="1.10.357.10">
    <property type="entry name" value="Tetracycline Repressor, domain 2"/>
    <property type="match status" value="1"/>
</dbReference>
<reference evidence="5" key="1">
    <citation type="journal article" date="2019" name="Int. J. Syst. Evol. Microbiol.">
        <title>The Global Catalogue of Microorganisms (GCM) 10K type strain sequencing project: providing services to taxonomists for standard genome sequencing and annotation.</title>
        <authorList>
            <consortium name="The Broad Institute Genomics Platform"/>
            <consortium name="The Broad Institute Genome Sequencing Center for Infectious Disease"/>
            <person name="Wu L."/>
            <person name="Ma J."/>
        </authorList>
    </citation>
    <scope>NUCLEOTIDE SEQUENCE [LARGE SCALE GENOMIC DNA]</scope>
    <source>
        <strain evidence="5">JCM 18302</strain>
    </source>
</reference>
<feature type="DNA-binding region" description="H-T-H motif" evidence="2">
    <location>
        <begin position="83"/>
        <end position="102"/>
    </location>
</feature>
<protein>
    <recommendedName>
        <fullName evidence="3">HTH tetR-type domain-containing protein</fullName>
    </recommendedName>
</protein>
<feature type="domain" description="HTH tetR-type" evidence="3">
    <location>
        <begin position="61"/>
        <end position="120"/>
    </location>
</feature>
<gene>
    <name evidence="4" type="ORF">GCM10023320_00620</name>
</gene>
<evidence type="ECO:0000313" key="4">
    <source>
        <dbReference type="EMBL" id="GAA5109747.1"/>
    </source>
</evidence>
<dbReference type="EMBL" id="BAABJO010000001">
    <property type="protein sequence ID" value="GAA5109747.1"/>
    <property type="molecule type" value="Genomic_DNA"/>
</dbReference>
<sequence length="253" mass="27472">MGCERERAEVRERSEMRRSAARVAHPVGAARSGTRLGNECALIYACPVPGSTRRAPRMAPAARRAAIIEAARPLVMRYGSAVTTRQIAEAGGIAEGTIFRVFADKESVVQAVVDEVFDPAPTLRGLAAVDRHLPLRERLVAATVVLQDRLSQVFGLLDALGWIRPPEPEELDRRPMPPAAINDALRAALVDIVGPDERLLRVPAPELAHVLRLLIFSGTHPMISDGRLLTPEQIVSILLDGVALPTTREDDPC</sequence>
<dbReference type="Proteomes" id="UP001500804">
    <property type="component" value="Unassembled WGS sequence"/>
</dbReference>
<organism evidence="4 5">
    <name type="scientific">Pseudonocardia adelaidensis</name>
    <dbReference type="NCBI Taxonomy" id="648754"/>
    <lineage>
        <taxon>Bacteria</taxon>
        <taxon>Bacillati</taxon>
        <taxon>Actinomycetota</taxon>
        <taxon>Actinomycetes</taxon>
        <taxon>Pseudonocardiales</taxon>
        <taxon>Pseudonocardiaceae</taxon>
        <taxon>Pseudonocardia</taxon>
    </lineage>
</organism>
<accession>A0ABP9N528</accession>
<dbReference type="InterPro" id="IPR050109">
    <property type="entry name" value="HTH-type_TetR-like_transc_reg"/>
</dbReference>
<comment type="caution">
    <text evidence="4">The sequence shown here is derived from an EMBL/GenBank/DDBJ whole genome shotgun (WGS) entry which is preliminary data.</text>
</comment>
<evidence type="ECO:0000256" key="1">
    <source>
        <dbReference type="ARBA" id="ARBA00023125"/>
    </source>
</evidence>
<dbReference type="PROSITE" id="PS50977">
    <property type="entry name" value="HTH_TETR_2"/>
    <property type="match status" value="1"/>
</dbReference>